<proteinExistence type="inferred from homology"/>
<keyword evidence="8" id="KW-0449">Lipoprotein</keyword>
<evidence type="ECO:0000256" key="4">
    <source>
        <dbReference type="ARBA" id="ARBA00022475"/>
    </source>
</evidence>
<dbReference type="EMBL" id="PIPK01000002">
    <property type="protein sequence ID" value="RUO27847.1"/>
    <property type="molecule type" value="Genomic_DNA"/>
</dbReference>
<dbReference type="PANTHER" id="PTHR41164:SF1">
    <property type="entry name" value="CURLI PRODUCTION ASSEMBLY_TRANSPORT COMPONENT CSGG"/>
    <property type="match status" value="1"/>
</dbReference>
<dbReference type="Gene3D" id="3.40.50.10610">
    <property type="entry name" value="ABC-type transport auxiliary lipoprotein component"/>
    <property type="match status" value="1"/>
</dbReference>
<dbReference type="PROSITE" id="PS51257">
    <property type="entry name" value="PROKAR_LIPOPROTEIN"/>
    <property type="match status" value="1"/>
</dbReference>
<evidence type="ECO:0000256" key="7">
    <source>
        <dbReference type="ARBA" id="ARBA00023139"/>
    </source>
</evidence>
<comment type="function">
    <text evidence="1">May be involved in the biogenesis of curli organelles.</text>
</comment>
<keyword evidence="6" id="KW-0472">Membrane</keyword>
<evidence type="ECO:0000256" key="6">
    <source>
        <dbReference type="ARBA" id="ARBA00023136"/>
    </source>
</evidence>
<keyword evidence="4" id="KW-1003">Cell membrane</keyword>
<comment type="similarity">
    <text evidence="2">Belongs to the CsgG family.</text>
</comment>
<gene>
    <name evidence="11" type="ORF">CWE07_03620</name>
</gene>
<evidence type="ECO:0000313" key="12">
    <source>
        <dbReference type="Proteomes" id="UP000287865"/>
    </source>
</evidence>
<evidence type="ECO:0000256" key="9">
    <source>
        <dbReference type="SAM" id="MobiDB-lite"/>
    </source>
</evidence>
<evidence type="ECO:0000313" key="11">
    <source>
        <dbReference type="EMBL" id="RUO27847.1"/>
    </source>
</evidence>
<feature type="signal peptide" evidence="10">
    <location>
        <begin position="1"/>
        <end position="22"/>
    </location>
</feature>
<evidence type="ECO:0000256" key="1">
    <source>
        <dbReference type="ARBA" id="ARBA00003989"/>
    </source>
</evidence>
<comment type="caution">
    <text evidence="11">The sequence shown here is derived from an EMBL/GenBank/DDBJ whole genome shotgun (WGS) entry which is preliminary data.</text>
</comment>
<evidence type="ECO:0000256" key="8">
    <source>
        <dbReference type="ARBA" id="ARBA00023288"/>
    </source>
</evidence>
<evidence type="ECO:0000256" key="5">
    <source>
        <dbReference type="ARBA" id="ARBA00022729"/>
    </source>
</evidence>
<name>A0ABY0BUM1_9GAMM</name>
<dbReference type="Pfam" id="PF03783">
    <property type="entry name" value="CsgG"/>
    <property type="match status" value="1"/>
</dbReference>
<evidence type="ECO:0000256" key="10">
    <source>
        <dbReference type="SAM" id="SignalP"/>
    </source>
</evidence>
<feature type="compositionally biased region" description="Polar residues" evidence="9">
    <location>
        <begin position="25"/>
        <end position="43"/>
    </location>
</feature>
<feature type="region of interest" description="Disordered" evidence="9">
    <location>
        <begin position="25"/>
        <end position="48"/>
    </location>
</feature>
<dbReference type="InterPro" id="IPR005534">
    <property type="entry name" value="Curli_assmbl/transp-comp_CsgG"/>
</dbReference>
<keyword evidence="5 10" id="KW-0732">Signal</keyword>
<dbReference type="Proteomes" id="UP000287865">
    <property type="component" value="Unassembled WGS sequence"/>
</dbReference>
<keyword evidence="12" id="KW-1185">Reference proteome</keyword>
<organism evidence="11 12">
    <name type="scientific">Aliidiomarina maris</name>
    <dbReference type="NCBI Taxonomy" id="531312"/>
    <lineage>
        <taxon>Bacteria</taxon>
        <taxon>Pseudomonadati</taxon>
        <taxon>Pseudomonadota</taxon>
        <taxon>Gammaproteobacteria</taxon>
        <taxon>Alteromonadales</taxon>
        <taxon>Idiomarinaceae</taxon>
        <taxon>Aliidiomarina</taxon>
    </lineage>
</organism>
<accession>A0ABY0BUM1</accession>
<feature type="chain" id="PRO_5046563655" description="Curli production assembly/transport component CsgG" evidence="10">
    <location>
        <begin position="23"/>
        <end position="315"/>
    </location>
</feature>
<keyword evidence="7" id="KW-0564">Palmitate</keyword>
<evidence type="ECO:0000256" key="3">
    <source>
        <dbReference type="ARBA" id="ARBA00014028"/>
    </source>
</evidence>
<reference evidence="11 12" key="1">
    <citation type="journal article" date="2018" name="Front. Microbiol.">
        <title>Genome-Based Analysis Reveals the Taxonomy and Diversity of the Family Idiomarinaceae.</title>
        <authorList>
            <person name="Liu Y."/>
            <person name="Lai Q."/>
            <person name="Shao Z."/>
        </authorList>
    </citation>
    <scope>NUCLEOTIDE SEQUENCE [LARGE SCALE GENOMIC DNA]</scope>
    <source>
        <strain evidence="11 12">CF12-14</strain>
    </source>
</reference>
<protein>
    <recommendedName>
        <fullName evidence="3">Curli production assembly/transport component CsgG</fullName>
    </recommendedName>
</protein>
<sequence length="315" mass="34220">MASRTVRLGCVLGLSIALSACATSTNQRTNPGVNQGPQVSPSLAQEEPYQGLKRRVAIARFSDETRRGTSFFVDSNFDRIGKQTSDMLAARLTETGRFIMLERTDLNQVIAEQNYANLEPNRVGADYLIVGSVSEFGHSNVSETGVFTRNRVQQATATVNVRLVDTTNGQIVFSQEATGQSRAEASTTFGVGERAAFDTQLADRAVSAAISQLVSNLMENLLDRPWQAYIVGSQNGSLLMTGGQAQGLNVGDQLVLYRRGESVRNPQTGLDIELPPERLGDVRVTGFIGRGDNELSLIQTSVNVDNYDQLVIRAE</sequence>
<dbReference type="PANTHER" id="PTHR41164">
    <property type="entry name" value="CURLI PRODUCTION ASSEMBLY/TRANSPORT COMPONENT CSGG"/>
    <property type="match status" value="1"/>
</dbReference>
<evidence type="ECO:0000256" key="2">
    <source>
        <dbReference type="ARBA" id="ARBA00008899"/>
    </source>
</evidence>
<dbReference type="SUPFAM" id="SSF52964">
    <property type="entry name" value="TolB, N-terminal domain"/>
    <property type="match status" value="1"/>
</dbReference>